<accession>A0AAD6VMG4</accession>
<gene>
    <name evidence="1" type="ORF">GGX14DRAFT_617872</name>
</gene>
<dbReference type="EMBL" id="JARJCW010000020">
    <property type="protein sequence ID" value="KAJ7213941.1"/>
    <property type="molecule type" value="Genomic_DNA"/>
</dbReference>
<name>A0AAD6VMG4_9AGAR</name>
<protein>
    <submittedName>
        <fullName evidence="1">Uncharacterized protein</fullName>
    </submittedName>
</protein>
<dbReference type="AlphaFoldDB" id="A0AAD6VMG4"/>
<evidence type="ECO:0000313" key="2">
    <source>
        <dbReference type="Proteomes" id="UP001219525"/>
    </source>
</evidence>
<organism evidence="1 2">
    <name type="scientific">Mycena pura</name>
    <dbReference type="NCBI Taxonomy" id="153505"/>
    <lineage>
        <taxon>Eukaryota</taxon>
        <taxon>Fungi</taxon>
        <taxon>Dikarya</taxon>
        <taxon>Basidiomycota</taxon>
        <taxon>Agaricomycotina</taxon>
        <taxon>Agaricomycetes</taxon>
        <taxon>Agaricomycetidae</taxon>
        <taxon>Agaricales</taxon>
        <taxon>Marasmiineae</taxon>
        <taxon>Mycenaceae</taxon>
        <taxon>Mycena</taxon>
    </lineage>
</organism>
<evidence type="ECO:0000313" key="1">
    <source>
        <dbReference type="EMBL" id="KAJ7213941.1"/>
    </source>
</evidence>
<dbReference type="Proteomes" id="UP001219525">
    <property type="component" value="Unassembled WGS sequence"/>
</dbReference>
<sequence length="387" mass="42987">MSEACVGDIHPLSCAMMQIQELVDLTVDFLHDSVADLKRCSLVSRSWVPSARFHLFSYFAFGDELECQRLVVMLEEAPHLLKLMTHLAIAFHPRLDTLAYGVLSKIPFAHLKRLTIYTLPWKAPMLVLQNLVALPNITHIVVMQTRDPKLLFSLFLHRTASLETLEIRSREYATQREDVEDVQIQAHAQRLQIDRLRVANMPTARLHDPSLSPFDLSALKRLVVTEYQELCSFRGILTTLGPSLSHLEIAGLMMGHPGSEGFGKGLDIGPKILPRLMHFTFHVGTPSMLSGIPVLLSGIPPNTLLQQITLVVDRDCAPSCTDVTRFELVDAWNAIDAAVGCFHSISLTVRVTLTVAGALESVLGVSELRACLPRLAKTKRLLVVEAP</sequence>
<proteinExistence type="predicted"/>
<keyword evidence="2" id="KW-1185">Reference proteome</keyword>
<reference evidence="1" key="1">
    <citation type="submission" date="2023-03" db="EMBL/GenBank/DDBJ databases">
        <title>Massive genome expansion in bonnet fungi (Mycena s.s.) driven by repeated elements and novel gene families across ecological guilds.</title>
        <authorList>
            <consortium name="Lawrence Berkeley National Laboratory"/>
            <person name="Harder C.B."/>
            <person name="Miyauchi S."/>
            <person name="Viragh M."/>
            <person name="Kuo A."/>
            <person name="Thoen E."/>
            <person name="Andreopoulos B."/>
            <person name="Lu D."/>
            <person name="Skrede I."/>
            <person name="Drula E."/>
            <person name="Henrissat B."/>
            <person name="Morin E."/>
            <person name="Kohler A."/>
            <person name="Barry K."/>
            <person name="LaButti K."/>
            <person name="Morin E."/>
            <person name="Salamov A."/>
            <person name="Lipzen A."/>
            <person name="Mereny Z."/>
            <person name="Hegedus B."/>
            <person name="Baldrian P."/>
            <person name="Stursova M."/>
            <person name="Weitz H."/>
            <person name="Taylor A."/>
            <person name="Grigoriev I.V."/>
            <person name="Nagy L.G."/>
            <person name="Martin F."/>
            <person name="Kauserud H."/>
        </authorList>
    </citation>
    <scope>NUCLEOTIDE SEQUENCE</scope>
    <source>
        <strain evidence="1">9144</strain>
    </source>
</reference>
<comment type="caution">
    <text evidence="1">The sequence shown here is derived from an EMBL/GenBank/DDBJ whole genome shotgun (WGS) entry which is preliminary data.</text>
</comment>